<evidence type="ECO:0000313" key="2">
    <source>
        <dbReference type="EMBL" id="KFD67509.1"/>
    </source>
</evidence>
<evidence type="ECO:0000313" key="1">
    <source>
        <dbReference type="EMBL" id="KFD45453.1"/>
    </source>
</evidence>
<protein>
    <submittedName>
        <fullName evidence="2">Uncharacterized protein</fullName>
    </submittedName>
</protein>
<reference evidence="2 3" key="1">
    <citation type="journal article" date="2014" name="Nat. Genet.">
        <title>Genome and transcriptome of the porcine whipworm Trichuris suis.</title>
        <authorList>
            <person name="Jex A.R."/>
            <person name="Nejsum P."/>
            <person name="Schwarz E.M."/>
            <person name="Hu L."/>
            <person name="Young N.D."/>
            <person name="Hall R.S."/>
            <person name="Korhonen P.K."/>
            <person name="Liao S."/>
            <person name="Thamsborg S."/>
            <person name="Xia J."/>
            <person name="Xu P."/>
            <person name="Wang S."/>
            <person name="Scheerlinck J.P."/>
            <person name="Hofmann A."/>
            <person name="Sternberg P.W."/>
            <person name="Wang J."/>
            <person name="Gasser R.B."/>
        </authorList>
    </citation>
    <scope>NUCLEOTIDE SEQUENCE [LARGE SCALE GENOMIC DNA]</scope>
    <source>
        <strain evidence="2">DCEP-RM93F</strain>
        <strain evidence="1">DCEP-RM93M</strain>
    </source>
</reference>
<dbReference type="EMBL" id="KL363491">
    <property type="protein sequence ID" value="KFD45453.1"/>
    <property type="molecule type" value="Genomic_DNA"/>
</dbReference>
<accession>A0A085NDG3</accession>
<organism evidence="2">
    <name type="scientific">Trichuris suis</name>
    <name type="common">pig whipworm</name>
    <dbReference type="NCBI Taxonomy" id="68888"/>
    <lineage>
        <taxon>Eukaryota</taxon>
        <taxon>Metazoa</taxon>
        <taxon>Ecdysozoa</taxon>
        <taxon>Nematoda</taxon>
        <taxon>Enoplea</taxon>
        <taxon>Dorylaimia</taxon>
        <taxon>Trichinellida</taxon>
        <taxon>Trichuridae</taxon>
        <taxon>Trichuris</taxon>
    </lineage>
</organism>
<dbReference type="Proteomes" id="UP000030758">
    <property type="component" value="Unassembled WGS sequence"/>
</dbReference>
<evidence type="ECO:0000313" key="3">
    <source>
        <dbReference type="Proteomes" id="UP000030764"/>
    </source>
</evidence>
<keyword evidence="3" id="KW-1185">Reference proteome</keyword>
<dbReference type="EMBL" id="KL367514">
    <property type="protein sequence ID" value="KFD67509.1"/>
    <property type="molecule type" value="Genomic_DNA"/>
</dbReference>
<dbReference type="AlphaFoldDB" id="A0A085NDG3"/>
<gene>
    <name evidence="1" type="ORF">M513_13669</name>
    <name evidence="2" type="ORF">M514_13669</name>
</gene>
<proteinExistence type="predicted"/>
<dbReference type="Proteomes" id="UP000030764">
    <property type="component" value="Unassembled WGS sequence"/>
</dbReference>
<sequence>MLKKAQLSLKEAEQGDDFNSVSLVLAWLQQGLILEYFAYLLSGGETQIAETMDTGTMDTEILHL</sequence>
<name>A0A085NDG3_9BILA</name>